<evidence type="ECO:0000259" key="10">
    <source>
        <dbReference type="Pfam" id="PF03553"/>
    </source>
</evidence>
<organism evidence="11 12">
    <name type="scientific">Halobacillus karajensis</name>
    <dbReference type="NCBI Taxonomy" id="195088"/>
    <lineage>
        <taxon>Bacteria</taxon>
        <taxon>Bacillati</taxon>
        <taxon>Bacillota</taxon>
        <taxon>Bacilli</taxon>
        <taxon>Bacillales</taxon>
        <taxon>Bacillaceae</taxon>
        <taxon>Halobacillus</taxon>
    </lineage>
</organism>
<dbReference type="PANTHER" id="PTHR33451">
    <property type="entry name" value="MALATE-2H(+)/NA(+)-LACTATE ANTIPORTER"/>
    <property type="match status" value="1"/>
</dbReference>
<comment type="subcellular location">
    <subcellularLocation>
        <location evidence="1">Cell membrane</location>
        <topology evidence="1">Multi-pass membrane protein</topology>
    </subcellularLocation>
</comment>
<evidence type="ECO:0000313" key="12">
    <source>
        <dbReference type="Proteomes" id="UP000028868"/>
    </source>
</evidence>
<evidence type="ECO:0000256" key="8">
    <source>
        <dbReference type="ARBA" id="ARBA00038435"/>
    </source>
</evidence>
<gene>
    <name evidence="11" type="primary">nhaC_3</name>
    <name evidence="11" type="ORF">BN983_03964</name>
</gene>
<keyword evidence="6 9" id="KW-1133">Transmembrane helix</keyword>
<comment type="similarity">
    <text evidence="8">Belongs to the NhaC Na(+)/H(+) (TC 2.A.35) antiporter family.</text>
</comment>
<feature type="domain" description="Na+/H+ antiporter NhaC-like C-terminal" evidence="10">
    <location>
        <begin position="1"/>
        <end position="141"/>
    </location>
</feature>
<dbReference type="GO" id="GO:0015297">
    <property type="term" value="F:antiporter activity"/>
    <property type="evidence" value="ECO:0007669"/>
    <property type="project" value="UniProtKB-KW"/>
</dbReference>
<evidence type="ECO:0000256" key="5">
    <source>
        <dbReference type="ARBA" id="ARBA00022692"/>
    </source>
</evidence>
<name>A0A024P9T0_9BACI</name>
<evidence type="ECO:0000256" key="9">
    <source>
        <dbReference type="SAM" id="Phobius"/>
    </source>
</evidence>
<evidence type="ECO:0000256" key="2">
    <source>
        <dbReference type="ARBA" id="ARBA00022448"/>
    </source>
</evidence>
<keyword evidence="7 9" id="KW-0472">Membrane</keyword>
<protein>
    <submittedName>
        <fullName evidence="11">Sodium/proton antiporter</fullName>
    </submittedName>
</protein>
<evidence type="ECO:0000313" key="11">
    <source>
        <dbReference type="EMBL" id="CDQ25608.1"/>
    </source>
</evidence>
<reference evidence="12" key="1">
    <citation type="submission" date="2014-03" db="EMBL/GenBank/DDBJ databases">
        <authorList>
            <person name="Urmite Genomes U."/>
        </authorList>
    </citation>
    <scope>NUCLEOTIDE SEQUENCE [LARGE SCALE GENOMIC DNA]</scope>
    <source>
        <strain evidence="12">HD-03</strain>
    </source>
</reference>
<dbReference type="Pfam" id="PF03553">
    <property type="entry name" value="Na_H_antiporter"/>
    <property type="match status" value="1"/>
</dbReference>
<dbReference type="PANTHER" id="PTHR33451:SF3">
    <property type="entry name" value="MALATE-2H(+)_NA(+)-LACTATE ANTIPORTER"/>
    <property type="match status" value="1"/>
</dbReference>
<dbReference type="AlphaFoldDB" id="A0A024P9T0"/>
<feature type="transmembrane region" description="Helical" evidence="9">
    <location>
        <begin position="123"/>
        <end position="144"/>
    </location>
</feature>
<dbReference type="InterPro" id="IPR018461">
    <property type="entry name" value="Na/H_Antiport_NhaC-like_C"/>
</dbReference>
<dbReference type="EMBL" id="CCDI010000008">
    <property type="protein sequence ID" value="CDQ25608.1"/>
    <property type="molecule type" value="Genomic_DNA"/>
</dbReference>
<keyword evidence="4" id="KW-1003">Cell membrane</keyword>
<proteinExistence type="inferred from homology"/>
<evidence type="ECO:0000256" key="6">
    <source>
        <dbReference type="ARBA" id="ARBA00022989"/>
    </source>
</evidence>
<accession>A0A024P9T0</accession>
<dbReference type="GO" id="GO:0005886">
    <property type="term" value="C:plasma membrane"/>
    <property type="evidence" value="ECO:0007669"/>
    <property type="project" value="UniProtKB-SubCell"/>
</dbReference>
<sequence length="163" mass="17951">MMYTVSMTIVAMTFGGILENTGMLKAIVDQILKLARSSKGLIPTTILSGFATNATCSEQYISIVVPARMYSRVYAEKKLHSKNLSRALEDGGTLTSVFIPWNTCGVFIFGTLGVHAFEYAPYAILNFTVPIISIIYALFGFTIVKLSDTEQKQVLSRSEQKSM</sequence>
<comment type="caution">
    <text evidence="11">The sequence shown here is derived from an EMBL/GenBank/DDBJ whole genome shotgun (WGS) entry which is preliminary data.</text>
</comment>
<keyword evidence="3" id="KW-0050">Antiport</keyword>
<dbReference type="InterPro" id="IPR052180">
    <property type="entry name" value="NhaC_Na-H+_Antiporter"/>
</dbReference>
<evidence type="ECO:0000256" key="1">
    <source>
        <dbReference type="ARBA" id="ARBA00004651"/>
    </source>
</evidence>
<dbReference type="Proteomes" id="UP000028868">
    <property type="component" value="Unassembled WGS sequence"/>
</dbReference>
<evidence type="ECO:0000256" key="3">
    <source>
        <dbReference type="ARBA" id="ARBA00022449"/>
    </source>
</evidence>
<feature type="transmembrane region" description="Helical" evidence="9">
    <location>
        <begin position="94"/>
        <end position="117"/>
    </location>
</feature>
<reference evidence="11 12" key="2">
    <citation type="submission" date="2014-05" db="EMBL/GenBank/DDBJ databases">
        <title>Draft genome sequence of Halobacillus karajensis HK-03.</title>
        <authorList>
            <person name="Khelaifia S."/>
            <person name="Croce O."/>
            <person name="Lagier J.C."/>
            <person name="Raoult D."/>
        </authorList>
    </citation>
    <scope>NUCLEOTIDE SEQUENCE [LARGE SCALE GENOMIC DNA]</scope>
    <source>
        <strain evidence="11 12">HD-03</strain>
    </source>
</reference>
<evidence type="ECO:0000256" key="7">
    <source>
        <dbReference type="ARBA" id="ARBA00023136"/>
    </source>
</evidence>
<evidence type="ECO:0000256" key="4">
    <source>
        <dbReference type="ARBA" id="ARBA00022475"/>
    </source>
</evidence>
<keyword evidence="5 9" id="KW-0812">Transmembrane</keyword>
<keyword evidence="2" id="KW-0813">Transport</keyword>
<keyword evidence="12" id="KW-1185">Reference proteome</keyword>